<comment type="subcellular location">
    <subcellularLocation>
        <location evidence="1">Membrane</location>
        <topology evidence="1">Multi-pass membrane protein</topology>
    </subcellularLocation>
</comment>
<feature type="transmembrane region" description="Helical" evidence="6">
    <location>
        <begin position="62"/>
        <end position="84"/>
    </location>
</feature>
<reference evidence="7 8" key="1">
    <citation type="journal article" date="2018" name="Nat. Ecol. Evol.">
        <title>Pezizomycetes genomes reveal the molecular basis of ectomycorrhizal truffle lifestyle.</title>
        <authorList>
            <person name="Murat C."/>
            <person name="Payen T."/>
            <person name="Noel B."/>
            <person name="Kuo A."/>
            <person name="Morin E."/>
            <person name="Chen J."/>
            <person name="Kohler A."/>
            <person name="Krizsan K."/>
            <person name="Balestrini R."/>
            <person name="Da Silva C."/>
            <person name="Montanini B."/>
            <person name="Hainaut M."/>
            <person name="Levati E."/>
            <person name="Barry K.W."/>
            <person name="Belfiori B."/>
            <person name="Cichocki N."/>
            <person name="Clum A."/>
            <person name="Dockter R.B."/>
            <person name="Fauchery L."/>
            <person name="Guy J."/>
            <person name="Iotti M."/>
            <person name="Le Tacon F."/>
            <person name="Lindquist E.A."/>
            <person name="Lipzen A."/>
            <person name="Malagnac F."/>
            <person name="Mello A."/>
            <person name="Molinier V."/>
            <person name="Miyauchi S."/>
            <person name="Poulain J."/>
            <person name="Riccioni C."/>
            <person name="Rubini A."/>
            <person name="Sitrit Y."/>
            <person name="Splivallo R."/>
            <person name="Traeger S."/>
            <person name="Wang M."/>
            <person name="Zifcakova L."/>
            <person name="Wipf D."/>
            <person name="Zambonelli A."/>
            <person name="Paolocci F."/>
            <person name="Nowrousian M."/>
            <person name="Ottonello S."/>
            <person name="Baldrian P."/>
            <person name="Spatafora J.W."/>
            <person name="Henrissat B."/>
            <person name="Nagy L.G."/>
            <person name="Aury J.M."/>
            <person name="Wincker P."/>
            <person name="Grigoriev I.V."/>
            <person name="Bonfante P."/>
            <person name="Martin F.M."/>
        </authorList>
    </citation>
    <scope>NUCLEOTIDE SEQUENCE [LARGE SCALE GENOMIC DNA]</scope>
    <source>
        <strain evidence="7 8">RN42</strain>
    </source>
</reference>
<dbReference type="AlphaFoldDB" id="A0A3N4IAW9"/>
<gene>
    <name evidence="7" type="ORF">BJ508DRAFT_237970</name>
</gene>
<evidence type="ECO:0000256" key="3">
    <source>
        <dbReference type="ARBA" id="ARBA00022692"/>
    </source>
</evidence>
<evidence type="ECO:0000256" key="2">
    <source>
        <dbReference type="ARBA" id="ARBA00007524"/>
    </source>
</evidence>
<dbReference type="STRING" id="1160509.A0A3N4IAW9"/>
<feature type="transmembrane region" description="Helical" evidence="6">
    <location>
        <begin position="151"/>
        <end position="171"/>
    </location>
</feature>
<dbReference type="GO" id="GO:0005741">
    <property type="term" value="C:mitochondrial outer membrane"/>
    <property type="evidence" value="ECO:0007669"/>
    <property type="project" value="TreeGrafter"/>
</dbReference>
<name>A0A3N4IAW9_ASCIM</name>
<dbReference type="OrthoDB" id="8841220at2759"/>
<protein>
    <submittedName>
        <fullName evidence="7">TspO/MBR-related protein</fullName>
    </submittedName>
</protein>
<comment type="similarity">
    <text evidence="2">Belongs to the TspO/BZRP family.</text>
</comment>
<evidence type="ECO:0000256" key="5">
    <source>
        <dbReference type="ARBA" id="ARBA00023136"/>
    </source>
</evidence>
<dbReference type="Pfam" id="PF03073">
    <property type="entry name" value="TspO_MBR"/>
    <property type="match status" value="1"/>
</dbReference>
<feature type="transmembrane region" description="Helical" evidence="6">
    <location>
        <begin position="20"/>
        <end position="41"/>
    </location>
</feature>
<evidence type="ECO:0000256" key="1">
    <source>
        <dbReference type="ARBA" id="ARBA00004141"/>
    </source>
</evidence>
<dbReference type="PANTHER" id="PTHR10057:SF0">
    <property type="entry name" value="TRANSLOCATOR PROTEIN"/>
    <property type="match status" value="1"/>
</dbReference>
<evidence type="ECO:0000313" key="8">
    <source>
        <dbReference type="Proteomes" id="UP000275078"/>
    </source>
</evidence>
<proteinExistence type="inferred from homology"/>
<evidence type="ECO:0000256" key="6">
    <source>
        <dbReference type="SAM" id="Phobius"/>
    </source>
</evidence>
<keyword evidence="8" id="KW-1185">Reference proteome</keyword>
<keyword evidence="4 6" id="KW-1133">Transmembrane helix</keyword>
<dbReference type="Proteomes" id="UP000275078">
    <property type="component" value="Unassembled WGS sequence"/>
</dbReference>
<dbReference type="InterPro" id="IPR004307">
    <property type="entry name" value="TspO_MBR"/>
</dbReference>
<keyword evidence="5 6" id="KW-0472">Membrane</keyword>
<dbReference type="FunFam" id="1.20.1260.100:FF:000001">
    <property type="entry name" value="translocator protein 2"/>
    <property type="match status" value="1"/>
</dbReference>
<dbReference type="PANTHER" id="PTHR10057">
    <property type="entry name" value="PERIPHERAL-TYPE BENZODIAZEPINE RECEPTOR"/>
    <property type="match status" value="1"/>
</dbReference>
<evidence type="ECO:0000256" key="4">
    <source>
        <dbReference type="ARBA" id="ARBA00022989"/>
    </source>
</evidence>
<dbReference type="GO" id="GO:0033013">
    <property type="term" value="P:tetrapyrrole metabolic process"/>
    <property type="evidence" value="ECO:0007669"/>
    <property type="project" value="UniProtKB-ARBA"/>
</dbReference>
<evidence type="ECO:0000313" key="7">
    <source>
        <dbReference type="EMBL" id="RPA82617.1"/>
    </source>
</evidence>
<dbReference type="InterPro" id="IPR038330">
    <property type="entry name" value="TspO/MBR-related_sf"/>
</dbReference>
<sequence length="189" mass="20777">MSSNGLGVFPNLSLPRFILNSPTLSILLPVTAGTLTGFLANRRADTRTQYKNLRQPAGAPPPWVFGPVWTILYASMGLASHIAYRRNPLDLRNQTLYSIQLALNFLWTPLFFGLGRVPESLVDILALDWTVLHLVRNWWGVGPAGYLMAPYAAWSLFATYLTGGIGFLNGWSMKGPHEKGKAAKGGKGY</sequence>
<accession>A0A3N4IAW9</accession>
<keyword evidence="3 6" id="KW-0812">Transmembrane</keyword>
<organism evidence="7 8">
    <name type="scientific">Ascobolus immersus RN42</name>
    <dbReference type="NCBI Taxonomy" id="1160509"/>
    <lineage>
        <taxon>Eukaryota</taxon>
        <taxon>Fungi</taxon>
        <taxon>Dikarya</taxon>
        <taxon>Ascomycota</taxon>
        <taxon>Pezizomycotina</taxon>
        <taxon>Pezizomycetes</taxon>
        <taxon>Pezizales</taxon>
        <taxon>Ascobolaceae</taxon>
        <taxon>Ascobolus</taxon>
    </lineage>
</organism>
<dbReference type="EMBL" id="ML119670">
    <property type="protein sequence ID" value="RPA82617.1"/>
    <property type="molecule type" value="Genomic_DNA"/>
</dbReference>
<dbReference type="CDD" id="cd15904">
    <property type="entry name" value="TSPO_MBR"/>
    <property type="match status" value="1"/>
</dbReference>
<dbReference type="Gene3D" id="1.20.1260.100">
    <property type="entry name" value="TspO/MBR protein"/>
    <property type="match status" value="1"/>
</dbReference>